<proteinExistence type="predicted"/>
<dbReference type="SUPFAM" id="SSF51621">
    <property type="entry name" value="Phosphoenolpyruvate/pyruvate domain"/>
    <property type="match status" value="1"/>
</dbReference>
<protein>
    <recommendedName>
        <fullName evidence="1">TIM-barrel domain-containing protein</fullName>
    </recommendedName>
</protein>
<dbReference type="PANTHER" id="PTHR31862">
    <property type="entry name" value="UPF0261 DOMAIN PROTEIN (AFU_ORTHOLOGUE AFUA_1G10120)"/>
    <property type="match status" value="1"/>
</dbReference>
<dbReference type="EMBL" id="CVMT01000002">
    <property type="protein sequence ID" value="CRG85133.1"/>
    <property type="molecule type" value="Genomic_DNA"/>
</dbReference>
<sequence length="280" mass="30132">MPRPTSRSEILGRLRNVISEGGIIVGAGAGIGLSAKSVEQGGSDLIIIYNSGRFRMAGRGSLAGLMPYSDANAVVVDMAKEILPIVQNTPVLAGVCGTDPFRSMPEFLQELKDIGFSGVQNFPTVGLIDGNFRKNLEETGMGYDREVEMIRLAREMDILTTPYVFNVDEAERMVRAGADVLVAHVGLTTSGTIGAETALSLDDSVRIVQEIRDAAVKINPDIIVICHGGPIAEPQDAEYVLNRTTGVHGFFGASSMERLPVEVAIKENARAFKNLKIDRK</sequence>
<dbReference type="InterPro" id="IPR013785">
    <property type="entry name" value="Aldolase_TIM"/>
</dbReference>
<reference evidence="2 3" key="1">
    <citation type="submission" date="2015-04" db="EMBL/GenBank/DDBJ databases">
        <authorList>
            <person name="Syromyatnikov M.Y."/>
            <person name="Popov V.N."/>
        </authorList>
    </citation>
    <scope>NUCLEOTIDE SEQUENCE [LARGE SCALE GENOMIC DNA]</scope>
    <source>
        <strain evidence="2">WF-38-12</strain>
    </source>
</reference>
<dbReference type="InterPro" id="IPR051353">
    <property type="entry name" value="Tobamovirus_resist_UPF0261"/>
</dbReference>
<dbReference type="GO" id="GO:0003824">
    <property type="term" value="F:catalytic activity"/>
    <property type="evidence" value="ECO:0007669"/>
    <property type="project" value="InterPro"/>
</dbReference>
<evidence type="ECO:0000259" key="1">
    <source>
        <dbReference type="Pfam" id="PF09370"/>
    </source>
</evidence>
<accession>A0A0U1LPE7</accession>
<dbReference type="OMA" id="VCHMGLT"/>
<dbReference type="STRING" id="28573.A0A0U1LPE7"/>
<dbReference type="Gene3D" id="3.20.20.70">
    <property type="entry name" value="Aldolase class I"/>
    <property type="match status" value="1"/>
</dbReference>
<dbReference type="Gene3D" id="1.20.5.460">
    <property type="entry name" value="Single helix bin"/>
    <property type="match status" value="1"/>
</dbReference>
<gene>
    <name evidence="2" type="ORF">PISL3812_02261</name>
</gene>
<dbReference type="InterPro" id="IPR009215">
    <property type="entry name" value="TIM-br_IGPS-like"/>
</dbReference>
<dbReference type="PANTHER" id="PTHR31862:SF1">
    <property type="entry name" value="UPF0261 DOMAIN PROTEIN (AFU_ORTHOLOGUE AFUA_1G10120)"/>
    <property type="match status" value="1"/>
</dbReference>
<dbReference type="PIRSF" id="PIRSF034452">
    <property type="entry name" value="TIM-br_sig_trnsd"/>
    <property type="match status" value="1"/>
</dbReference>
<dbReference type="OrthoDB" id="10264588at2759"/>
<dbReference type="InterPro" id="IPR015813">
    <property type="entry name" value="Pyrv/PenolPyrv_kinase-like_dom"/>
</dbReference>
<feature type="domain" description="TIM-barrel" evidence="1">
    <location>
        <begin position="9"/>
        <end position="275"/>
    </location>
</feature>
<dbReference type="AlphaFoldDB" id="A0A0U1LPE7"/>
<dbReference type="Proteomes" id="UP000054383">
    <property type="component" value="Unassembled WGS sequence"/>
</dbReference>
<keyword evidence="3" id="KW-1185">Reference proteome</keyword>
<dbReference type="Pfam" id="PF09370">
    <property type="entry name" value="PEP_hydrolase"/>
    <property type="match status" value="1"/>
</dbReference>
<name>A0A0U1LPE7_TALIS</name>
<evidence type="ECO:0000313" key="2">
    <source>
        <dbReference type="EMBL" id="CRG85133.1"/>
    </source>
</evidence>
<evidence type="ECO:0000313" key="3">
    <source>
        <dbReference type="Proteomes" id="UP000054383"/>
    </source>
</evidence>
<organism evidence="2 3">
    <name type="scientific">Talaromyces islandicus</name>
    <name type="common">Penicillium islandicum</name>
    <dbReference type="NCBI Taxonomy" id="28573"/>
    <lineage>
        <taxon>Eukaryota</taxon>
        <taxon>Fungi</taxon>
        <taxon>Dikarya</taxon>
        <taxon>Ascomycota</taxon>
        <taxon>Pezizomycotina</taxon>
        <taxon>Eurotiomycetes</taxon>
        <taxon>Eurotiomycetidae</taxon>
        <taxon>Eurotiales</taxon>
        <taxon>Trichocomaceae</taxon>
        <taxon>Talaromyces</taxon>
        <taxon>Talaromyces sect. Islandici</taxon>
    </lineage>
</organism>